<keyword evidence="3" id="KW-0067">ATP-binding</keyword>
<keyword evidence="2" id="KW-0547">Nucleotide-binding</keyword>
<evidence type="ECO:0000256" key="5">
    <source>
        <dbReference type="ARBA" id="ARBA00040503"/>
    </source>
</evidence>
<dbReference type="Gene3D" id="3.30.420.40">
    <property type="match status" value="2"/>
</dbReference>
<dbReference type="PANTHER" id="PTHR45639:SF3">
    <property type="entry name" value="HYPOXIA UP-REGULATED PROTEIN 1"/>
    <property type="match status" value="1"/>
</dbReference>
<dbReference type="GO" id="GO:0140662">
    <property type="term" value="F:ATP-dependent protein folding chaperone"/>
    <property type="evidence" value="ECO:0007669"/>
    <property type="project" value="InterPro"/>
</dbReference>
<dbReference type="SUPFAM" id="SSF53067">
    <property type="entry name" value="Actin-like ATPase domain"/>
    <property type="match status" value="1"/>
</dbReference>
<dbReference type="Proteomes" id="UP000887578">
    <property type="component" value="Unplaced"/>
</dbReference>
<dbReference type="Gene3D" id="3.90.640.10">
    <property type="entry name" value="Actin, Chain A, domain 4"/>
    <property type="match status" value="1"/>
</dbReference>
<dbReference type="AlphaFoldDB" id="A0A914PJR7"/>
<evidence type="ECO:0000313" key="6">
    <source>
        <dbReference type="Proteomes" id="UP000887578"/>
    </source>
</evidence>
<dbReference type="InterPro" id="IPR043129">
    <property type="entry name" value="ATPase_NBD"/>
</dbReference>
<keyword evidence="4" id="KW-0143">Chaperone</keyword>
<reference evidence="7" key="1">
    <citation type="submission" date="2022-11" db="UniProtKB">
        <authorList>
            <consortium name="WormBaseParasite"/>
        </authorList>
    </citation>
    <scope>IDENTIFICATION</scope>
</reference>
<comment type="similarity">
    <text evidence="1">Belongs to the heat shock protein 70 family.</text>
</comment>
<protein>
    <recommendedName>
        <fullName evidence="5">Hypoxia up-regulated protein 1</fullName>
    </recommendedName>
</protein>
<dbReference type="GO" id="GO:0005524">
    <property type="term" value="F:ATP binding"/>
    <property type="evidence" value="ECO:0007669"/>
    <property type="project" value="UniProtKB-KW"/>
</dbReference>
<evidence type="ECO:0000256" key="1">
    <source>
        <dbReference type="ARBA" id="ARBA00007381"/>
    </source>
</evidence>
<sequence length="291" mass="33029">MANDPDLKSDIKMCDVDNYLYEKAEIWIGSPPYEKILYINKGQLVPLQMPLIKPIKTDVRLTEITCRVGNRWSTEKFEITSEMFKIGEELFNIPKNISTNNPNIKAVGIDLGMTRCSVAVNRNVEKDPKEVTTILLKHIKQKVEEFQGKTLDEVVITVPANFTNNQKIATHIAAELAGWKTVHLLEEPIAASIAYFIDRPIPSNFNILIFDLGGGTLDLCIFKVENNKLKIIAVDGDCDLGGRNFDDLLFHYFAKILKDDFTITINERNTYRLLQKCVEIKHTLSVEGEAR</sequence>
<proteinExistence type="inferred from homology"/>
<dbReference type="GO" id="GO:0030968">
    <property type="term" value="P:endoplasmic reticulum unfolded protein response"/>
    <property type="evidence" value="ECO:0007669"/>
    <property type="project" value="TreeGrafter"/>
</dbReference>
<dbReference type="Pfam" id="PF00012">
    <property type="entry name" value="HSP70"/>
    <property type="match status" value="1"/>
</dbReference>
<name>A0A914PJR7_9BILA</name>
<evidence type="ECO:0000256" key="3">
    <source>
        <dbReference type="ARBA" id="ARBA00022840"/>
    </source>
</evidence>
<evidence type="ECO:0000313" key="7">
    <source>
        <dbReference type="WBParaSite" id="PDA_v2.g1863.t1"/>
    </source>
</evidence>
<evidence type="ECO:0000256" key="4">
    <source>
        <dbReference type="ARBA" id="ARBA00023186"/>
    </source>
</evidence>
<organism evidence="6 7">
    <name type="scientific">Panagrolaimus davidi</name>
    <dbReference type="NCBI Taxonomy" id="227884"/>
    <lineage>
        <taxon>Eukaryota</taxon>
        <taxon>Metazoa</taxon>
        <taxon>Ecdysozoa</taxon>
        <taxon>Nematoda</taxon>
        <taxon>Chromadorea</taxon>
        <taxon>Rhabditida</taxon>
        <taxon>Tylenchina</taxon>
        <taxon>Panagrolaimomorpha</taxon>
        <taxon>Panagrolaimoidea</taxon>
        <taxon>Panagrolaimidae</taxon>
        <taxon>Panagrolaimus</taxon>
    </lineage>
</organism>
<keyword evidence="6" id="KW-1185">Reference proteome</keyword>
<dbReference type="InterPro" id="IPR013126">
    <property type="entry name" value="Hsp_70_fam"/>
</dbReference>
<accession>A0A914PJR7</accession>
<evidence type="ECO:0000256" key="2">
    <source>
        <dbReference type="ARBA" id="ARBA00022741"/>
    </source>
</evidence>
<dbReference type="FunFam" id="3.30.420.40:FF:000028">
    <property type="entry name" value="heat shock 70 kDa protein-like"/>
    <property type="match status" value="1"/>
</dbReference>
<dbReference type="GO" id="GO:0034663">
    <property type="term" value="C:endoplasmic reticulum chaperone complex"/>
    <property type="evidence" value="ECO:0007669"/>
    <property type="project" value="TreeGrafter"/>
</dbReference>
<dbReference type="PANTHER" id="PTHR45639">
    <property type="entry name" value="HSC70CB, ISOFORM G-RELATED"/>
    <property type="match status" value="1"/>
</dbReference>
<dbReference type="WBParaSite" id="PDA_v2.g1863.t1">
    <property type="protein sequence ID" value="PDA_v2.g1863.t1"/>
    <property type="gene ID" value="PDA_v2.g1863"/>
</dbReference>